<reference evidence="2" key="1">
    <citation type="submission" date="2016-06" db="EMBL/GenBank/DDBJ databases">
        <title>Parallel loss of symbiosis genes in relatives of nitrogen-fixing non-legume Parasponia.</title>
        <authorList>
            <person name="Van Velzen R."/>
            <person name="Holmer R."/>
            <person name="Bu F."/>
            <person name="Rutten L."/>
            <person name="Van Zeijl A."/>
            <person name="Liu W."/>
            <person name="Santuari L."/>
            <person name="Cao Q."/>
            <person name="Sharma T."/>
            <person name="Shen D."/>
            <person name="Roswanjaya Y."/>
            <person name="Wardhani T."/>
            <person name="Kalhor M.S."/>
            <person name="Jansen J."/>
            <person name="Van den Hoogen J."/>
            <person name="Gungor B."/>
            <person name="Hartog M."/>
            <person name="Hontelez J."/>
            <person name="Verver J."/>
            <person name="Yang W.-C."/>
            <person name="Schijlen E."/>
            <person name="Repin R."/>
            <person name="Schilthuizen M."/>
            <person name="Schranz E."/>
            <person name="Heidstra R."/>
            <person name="Miyata K."/>
            <person name="Fedorova E."/>
            <person name="Kohlen W."/>
            <person name="Bisseling T."/>
            <person name="Smit S."/>
            <person name="Geurts R."/>
        </authorList>
    </citation>
    <scope>NUCLEOTIDE SEQUENCE [LARGE SCALE GENOMIC DNA]</scope>
    <source>
        <strain evidence="2">cv. WU1-14</strain>
    </source>
</reference>
<proteinExistence type="predicted"/>
<organism evidence="1 2">
    <name type="scientific">Parasponia andersonii</name>
    <name type="common">Sponia andersonii</name>
    <dbReference type="NCBI Taxonomy" id="3476"/>
    <lineage>
        <taxon>Eukaryota</taxon>
        <taxon>Viridiplantae</taxon>
        <taxon>Streptophyta</taxon>
        <taxon>Embryophyta</taxon>
        <taxon>Tracheophyta</taxon>
        <taxon>Spermatophyta</taxon>
        <taxon>Magnoliopsida</taxon>
        <taxon>eudicotyledons</taxon>
        <taxon>Gunneridae</taxon>
        <taxon>Pentapetalae</taxon>
        <taxon>rosids</taxon>
        <taxon>fabids</taxon>
        <taxon>Rosales</taxon>
        <taxon>Cannabaceae</taxon>
        <taxon>Parasponia</taxon>
    </lineage>
</organism>
<evidence type="ECO:0000313" key="1">
    <source>
        <dbReference type="EMBL" id="PON66879.1"/>
    </source>
</evidence>
<evidence type="ECO:0000313" key="2">
    <source>
        <dbReference type="Proteomes" id="UP000237105"/>
    </source>
</evidence>
<name>A0A2P5D0P9_PARAD</name>
<sequence>MRYELFWEGCQLAIRITPDKVKSQEINLPQSGALVVVLKIANGQVFRVLVDTISSADVLFTSAYRRMNISRAVLRPSKTPLHGFAIECVQHERMTRLPIIFGEEPTTTT</sequence>
<keyword evidence="2" id="KW-1185">Reference proteome</keyword>
<evidence type="ECO:0008006" key="3">
    <source>
        <dbReference type="Google" id="ProtNLM"/>
    </source>
</evidence>
<dbReference type="EMBL" id="JXTB01000076">
    <property type="protein sequence ID" value="PON66879.1"/>
    <property type="molecule type" value="Genomic_DNA"/>
</dbReference>
<comment type="caution">
    <text evidence="1">The sequence shown here is derived from an EMBL/GenBank/DDBJ whole genome shotgun (WGS) entry which is preliminary data.</text>
</comment>
<dbReference type="OrthoDB" id="1752268at2759"/>
<protein>
    <recommendedName>
        <fullName evidence="3">Aspartic peptidase domain containing protein</fullName>
    </recommendedName>
</protein>
<accession>A0A2P5D0P9</accession>
<dbReference type="Proteomes" id="UP000237105">
    <property type="component" value="Unassembled WGS sequence"/>
</dbReference>
<dbReference type="AlphaFoldDB" id="A0A2P5D0P9"/>
<gene>
    <name evidence="1" type="ORF">PanWU01x14_106650</name>
</gene>